<dbReference type="InterPro" id="IPR036388">
    <property type="entry name" value="WH-like_DNA-bd_sf"/>
</dbReference>
<keyword evidence="3" id="KW-0804">Transcription</keyword>
<dbReference type="GO" id="GO:0003677">
    <property type="term" value="F:DNA binding"/>
    <property type="evidence" value="ECO:0007669"/>
    <property type="project" value="UniProtKB-KW"/>
</dbReference>
<evidence type="ECO:0000256" key="3">
    <source>
        <dbReference type="ARBA" id="ARBA00023163"/>
    </source>
</evidence>
<feature type="domain" description="IclR-ED" evidence="5">
    <location>
        <begin position="69"/>
        <end position="254"/>
    </location>
</feature>
<dbReference type="Gene3D" id="3.30.450.40">
    <property type="match status" value="1"/>
</dbReference>
<dbReference type="PANTHER" id="PTHR30136:SF35">
    <property type="entry name" value="HTH-TYPE TRANSCRIPTIONAL REGULATOR RV1719"/>
    <property type="match status" value="1"/>
</dbReference>
<dbReference type="InterPro" id="IPR050707">
    <property type="entry name" value="HTH_MetabolicPath_Reg"/>
</dbReference>
<evidence type="ECO:0000259" key="4">
    <source>
        <dbReference type="PROSITE" id="PS51077"/>
    </source>
</evidence>
<dbReference type="SUPFAM" id="SSF46785">
    <property type="entry name" value="Winged helix' DNA-binding domain"/>
    <property type="match status" value="1"/>
</dbReference>
<dbReference type="InterPro" id="IPR014757">
    <property type="entry name" value="Tscrpt_reg_IclR_C"/>
</dbReference>
<keyword evidence="2" id="KW-0238">DNA-binding</keyword>
<dbReference type="AlphaFoldDB" id="A0A1H6BRS8"/>
<dbReference type="InterPro" id="IPR036390">
    <property type="entry name" value="WH_DNA-bd_sf"/>
</dbReference>
<reference evidence="6 9" key="2">
    <citation type="journal article" date="2019" name="Nat. Commun.">
        <title>A new type of DNA phosphorothioation-based antiviral system in archaea.</title>
        <authorList>
            <person name="Xiong L."/>
            <person name="Liu S."/>
            <person name="Chen S."/>
            <person name="Xiao Y."/>
            <person name="Zhu B."/>
            <person name="Gao Y."/>
            <person name="Zhang Y."/>
            <person name="Chen B."/>
            <person name="Luo J."/>
            <person name="Deng Z."/>
            <person name="Chen X."/>
            <person name="Wang L."/>
            <person name="Chen S."/>
        </authorList>
    </citation>
    <scope>NUCLEOTIDE SEQUENCE [LARGE SCALE GENOMIC DNA]</scope>
    <source>
        <strain evidence="6 9">CGMCC 1.10331</strain>
        <plasmid evidence="6 9">unnamed2</plasmid>
    </source>
</reference>
<dbReference type="SMART" id="SM00346">
    <property type="entry name" value="HTH_ICLR"/>
    <property type="match status" value="1"/>
</dbReference>
<sequence>MGTSRDHSIQSLETSLDILEALVQTDAGTVSELEAVLEPSKSTIYQHLETLRRRGYVEKHDDHYKLGLGLVTLGGYCRDNIELVKHGRSVVEEVADATGEYVTLAAEHQFRSMHVYRIEGKGALSMDTYLGSQFQLHATATGKAMMAAMEPEQVDTYIEEVGLTAFTDQTITNPDELRAELADTKERGYSLEDNERIDGSRGIGVPVTKRTTGETLGVLAVAGPSNRINGPRFREKLPDILQRHVEVIELNIVYS</sequence>
<gene>
    <name evidence="6" type="ORF">DV707_16595</name>
    <name evidence="7" type="ORF">SAMN04488133_2945</name>
</gene>
<dbReference type="GO" id="GO:0045892">
    <property type="term" value="P:negative regulation of DNA-templated transcription"/>
    <property type="evidence" value="ECO:0007669"/>
    <property type="project" value="TreeGrafter"/>
</dbReference>
<geneLocation type="plasmid" evidence="6">
    <name>unnamed2</name>
</geneLocation>
<dbReference type="RefSeq" id="WP_103992615.1">
    <property type="nucleotide sequence ID" value="NZ_CP031313.1"/>
</dbReference>
<evidence type="ECO:0000313" key="7">
    <source>
        <dbReference type="EMBL" id="SEG63137.1"/>
    </source>
</evidence>
<dbReference type="CDD" id="cd00090">
    <property type="entry name" value="HTH_ARSR"/>
    <property type="match status" value="1"/>
</dbReference>
<accession>A0A1H6BRS8</accession>
<dbReference type="Pfam" id="PF09339">
    <property type="entry name" value="HTH_IclR"/>
    <property type="match status" value="1"/>
</dbReference>
<dbReference type="Proteomes" id="UP000236740">
    <property type="component" value="Unassembled WGS sequence"/>
</dbReference>
<feature type="domain" description="HTH iclR-type" evidence="4">
    <location>
        <begin position="9"/>
        <end position="68"/>
    </location>
</feature>
<proteinExistence type="predicted"/>
<dbReference type="PANTHER" id="PTHR30136">
    <property type="entry name" value="HELIX-TURN-HELIX TRANSCRIPTIONAL REGULATOR, ICLR FAMILY"/>
    <property type="match status" value="1"/>
</dbReference>
<protein>
    <submittedName>
        <fullName evidence="6">IclR family transcriptional regulator</fullName>
    </submittedName>
    <submittedName>
        <fullName evidence="7">Transcriptional regulator, IclR family</fullName>
    </submittedName>
</protein>
<dbReference type="Gene3D" id="1.10.10.10">
    <property type="entry name" value="Winged helix-like DNA-binding domain superfamily/Winged helix DNA-binding domain"/>
    <property type="match status" value="1"/>
</dbReference>
<keyword evidence="1" id="KW-0805">Transcription regulation</keyword>
<dbReference type="GO" id="GO:0003700">
    <property type="term" value="F:DNA-binding transcription factor activity"/>
    <property type="evidence" value="ECO:0007669"/>
    <property type="project" value="TreeGrafter"/>
</dbReference>
<dbReference type="Pfam" id="PF01614">
    <property type="entry name" value="IclR_C"/>
    <property type="match status" value="1"/>
</dbReference>
<dbReference type="SUPFAM" id="SSF55781">
    <property type="entry name" value="GAF domain-like"/>
    <property type="match status" value="1"/>
</dbReference>
<dbReference type="GeneID" id="39859740"/>
<dbReference type="EMBL" id="CP031313">
    <property type="protein sequence ID" value="QCC49367.1"/>
    <property type="molecule type" value="Genomic_DNA"/>
</dbReference>
<dbReference type="PROSITE" id="PS51078">
    <property type="entry name" value="ICLR_ED"/>
    <property type="match status" value="1"/>
</dbReference>
<dbReference type="EMBL" id="FNVN01000005">
    <property type="protein sequence ID" value="SEG63137.1"/>
    <property type="molecule type" value="Genomic_DNA"/>
</dbReference>
<evidence type="ECO:0000313" key="9">
    <source>
        <dbReference type="Proteomes" id="UP000296733"/>
    </source>
</evidence>
<evidence type="ECO:0000256" key="2">
    <source>
        <dbReference type="ARBA" id="ARBA00023125"/>
    </source>
</evidence>
<evidence type="ECO:0000259" key="5">
    <source>
        <dbReference type="PROSITE" id="PS51078"/>
    </source>
</evidence>
<keyword evidence="8" id="KW-1185">Reference proteome</keyword>
<reference evidence="7 8" key="1">
    <citation type="submission" date="2016-10" db="EMBL/GenBank/DDBJ databases">
        <authorList>
            <person name="de Groot N.N."/>
        </authorList>
    </citation>
    <scope>NUCLEOTIDE SEQUENCE [LARGE SCALE GENOMIC DNA]</scope>
    <source>
        <strain evidence="7 8">CGMCC 1.10331</strain>
    </source>
</reference>
<evidence type="ECO:0000256" key="1">
    <source>
        <dbReference type="ARBA" id="ARBA00023015"/>
    </source>
</evidence>
<name>A0A1H6BRS8_9EURY</name>
<dbReference type="PROSITE" id="PS51077">
    <property type="entry name" value="HTH_ICLR"/>
    <property type="match status" value="1"/>
</dbReference>
<evidence type="ECO:0000313" key="8">
    <source>
        <dbReference type="Proteomes" id="UP000236740"/>
    </source>
</evidence>
<evidence type="ECO:0000313" key="6">
    <source>
        <dbReference type="EMBL" id="QCC49367.1"/>
    </source>
</evidence>
<dbReference type="OrthoDB" id="14763at2157"/>
<dbReference type="Proteomes" id="UP000296733">
    <property type="component" value="Plasmid unnamed2"/>
</dbReference>
<dbReference type="KEGG" id="hlm:DV707_16595"/>
<dbReference type="InterPro" id="IPR029016">
    <property type="entry name" value="GAF-like_dom_sf"/>
</dbReference>
<dbReference type="InterPro" id="IPR011991">
    <property type="entry name" value="ArsR-like_HTH"/>
</dbReference>
<dbReference type="InterPro" id="IPR005471">
    <property type="entry name" value="Tscrpt_reg_IclR_N"/>
</dbReference>
<organism evidence="7 8">
    <name type="scientific">Halobellus limi</name>
    <dbReference type="NCBI Taxonomy" id="699433"/>
    <lineage>
        <taxon>Archaea</taxon>
        <taxon>Methanobacteriati</taxon>
        <taxon>Methanobacteriota</taxon>
        <taxon>Stenosarchaea group</taxon>
        <taxon>Halobacteria</taxon>
        <taxon>Halobacteriales</taxon>
        <taxon>Haloferacaceae</taxon>
        <taxon>Halobellus</taxon>
    </lineage>
</organism>
<keyword evidence="6" id="KW-0614">Plasmid</keyword>